<reference evidence="12 13" key="1">
    <citation type="submission" date="2018-05" db="EMBL/GenBank/DDBJ databases">
        <title>Genome sequencing and assembly of the regulated plant pathogen Lachnellula willkommii and related sister species for the development of diagnostic species identification markers.</title>
        <authorList>
            <person name="Giroux E."/>
            <person name="Bilodeau G."/>
        </authorList>
    </citation>
    <scope>NUCLEOTIDE SEQUENCE [LARGE SCALE GENOMIC DNA]</scope>
    <source>
        <strain evidence="12 13">CBS 268.59</strain>
    </source>
</reference>
<dbReference type="InterPro" id="IPR012621">
    <property type="entry name" value="Tom7"/>
</dbReference>
<dbReference type="GO" id="GO:0030150">
    <property type="term" value="P:protein import into mitochondrial matrix"/>
    <property type="evidence" value="ECO:0007669"/>
    <property type="project" value="InterPro"/>
</dbReference>
<keyword evidence="9" id="KW-0496">Mitochondrion</keyword>
<gene>
    <name evidence="12" type="primary">tom7</name>
    <name evidence="12" type="ORF">LSUE1_G005865</name>
</gene>
<keyword evidence="8" id="KW-1133">Transmembrane helix</keyword>
<evidence type="ECO:0000313" key="12">
    <source>
        <dbReference type="EMBL" id="TVY67537.1"/>
    </source>
</evidence>
<evidence type="ECO:0000256" key="7">
    <source>
        <dbReference type="ARBA" id="ARBA00022927"/>
    </source>
</evidence>
<dbReference type="PANTHER" id="PTHR46722:SF1">
    <property type="entry name" value="MITOCHONDRIAL IMPORT RECEPTOR SUBUNIT TOM7 HOMOLOG"/>
    <property type="match status" value="1"/>
</dbReference>
<proteinExistence type="inferred from homology"/>
<keyword evidence="6" id="KW-1000">Mitochondrion outer membrane</keyword>
<sequence length="118" mass="13553">LHFWLELFLGATLPRFQVKLPPHNSSLPIYTINTANMQLSEETKERIGKVIDISRVAIHYGYLPLIIYLGYTRSEPRPSFIRSTLLSTRISPRLSITVTNLSHAARRRFRGVKHAVLL</sequence>
<keyword evidence="7" id="KW-0653">Protein transport</keyword>
<name>A0A8T9C3S7_9HELO</name>
<dbReference type="AlphaFoldDB" id="A0A8T9C3S7"/>
<evidence type="ECO:0000256" key="3">
    <source>
        <dbReference type="ARBA" id="ARBA00014537"/>
    </source>
</evidence>
<evidence type="ECO:0000256" key="10">
    <source>
        <dbReference type="ARBA" id="ARBA00023136"/>
    </source>
</evidence>
<feature type="non-terminal residue" evidence="12">
    <location>
        <position position="1"/>
    </location>
</feature>
<keyword evidence="5" id="KW-0812">Transmembrane</keyword>
<keyword evidence="10" id="KW-0472">Membrane</keyword>
<comment type="subcellular location">
    <subcellularLocation>
        <location evidence="1">Mitochondrion outer membrane</location>
        <topology evidence="1">Single-pass membrane protein</topology>
    </subcellularLocation>
</comment>
<dbReference type="PANTHER" id="PTHR46722">
    <property type="entry name" value="MITOCHONDRIAL IMPORT RECEPTOR SUBUNIT TOM7 HOMOLOG"/>
    <property type="match status" value="1"/>
</dbReference>
<comment type="caution">
    <text evidence="12">The sequence shown here is derived from an EMBL/GenBank/DDBJ whole genome shotgun (WGS) entry which is preliminary data.</text>
</comment>
<keyword evidence="12" id="KW-0675">Receptor</keyword>
<evidence type="ECO:0000256" key="4">
    <source>
        <dbReference type="ARBA" id="ARBA00022448"/>
    </source>
</evidence>
<keyword evidence="4" id="KW-0813">Transport</keyword>
<evidence type="ECO:0000256" key="8">
    <source>
        <dbReference type="ARBA" id="ARBA00022989"/>
    </source>
</evidence>
<dbReference type="GO" id="GO:1903955">
    <property type="term" value="P:positive regulation of protein targeting to mitochondrion"/>
    <property type="evidence" value="ECO:0007669"/>
    <property type="project" value="TreeGrafter"/>
</dbReference>
<dbReference type="Proteomes" id="UP000469558">
    <property type="component" value="Unassembled WGS sequence"/>
</dbReference>
<evidence type="ECO:0000256" key="2">
    <source>
        <dbReference type="ARBA" id="ARBA00010917"/>
    </source>
</evidence>
<keyword evidence="13" id="KW-1185">Reference proteome</keyword>
<evidence type="ECO:0000256" key="5">
    <source>
        <dbReference type="ARBA" id="ARBA00022692"/>
    </source>
</evidence>
<evidence type="ECO:0000256" key="1">
    <source>
        <dbReference type="ARBA" id="ARBA00004572"/>
    </source>
</evidence>
<comment type="similarity">
    <text evidence="2">Belongs to the Tom7 family.</text>
</comment>
<accession>A0A8T9C3S7</accession>
<dbReference type="OrthoDB" id="284357at2759"/>
<dbReference type="Pfam" id="PF08038">
    <property type="entry name" value="Tom7"/>
    <property type="match status" value="1"/>
</dbReference>
<dbReference type="EMBL" id="QGMK01001517">
    <property type="protein sequence ID" value="TVY67537.1"/>
    <property type="molecule type" value="Genomic_DNA"/>
</dbReference>
<evidence type="ECO:0000256" key="6">
    <source>
        <dbReference type="ARBA" id="ARBA00022787"/>
    </source>
</evidence>
<organism evidence="12 13">
    <name type="scientific">Lachnellula suecica</name>
    <dbReference type="NCBI Taxonomy" id="602035"/>
    <lineage>
        <taxon>Eukaryota</taxon>
        <taxon>Fungi</taxon>
        <taxon>Dikarya</taxon>
        <taxon>Ascomycota</taxon>
        <taxon>Pezizomycotina</taxon>
        <taxon>Leotiomycetes</taxon>
        <taxon>Helotiales</taxon>
        <taxon>Lachnaceae</taxon>
        <taxon>Lachnellula</taxon>
    </lineage>
</organism>
<dbReference type="GO" id="GO:0005742">
    <property type="term" value="C:mitochondrial outer membrane translocase complex"/>
    <property type="evidence" value="ECO:0007669"/>
    <property type="project" value="InterPro"/>
</dbReference>
<protein>
    <recommendedName>
        <fullName evidence="3">Mitochondrial import receptor subunit TOM7 homolog</fullName>
    </recommendedName>
    <alternativeName>
        <fullName evidence="11">Translocase of outer membrane 7 kDa subunit homolog</fullName>
    </alternativeName>
</protein>
<evidence type="ECO:0000256" key="9">
    <source>
        <dbReference type="ARBA" id="ARBA00023128"/>
    </source>
</evidence>
<evidence type="ECO:0000256" key="11">
    <source>
        <dbReference type="ARBA" id="ARBA00032786"/>
    </source>
</evidence>
<evidence type="ECO:0000313" key="13">
    <source>
        <dbReference type="Proteomes" id="UP000469558"/>
    </source>
</evidence>